<protein>
    <submittedName>
        <fullName evidence="3">Nicotine blue oxidoreductase</fullName>
    </submittedName>
</protein>
<accession>A0ABT1HE92</accession>
<reference evidence="3 4" key="1">
    <citation type="submission" date="2022-06" db="EMBL/GenBank/DDBJ databases">
        <title>Genomic Encyclopedia of Archaeal and Bacterial Type Strains, Phase II (KMG-II): from individual species to whole genera.</title>
        <authorList>
            <person name="Goeker M."/>
        </authorList>
    </citation>
    <scope>NUCLEOTIDE SEQUENCE [LARGE SCALE GENOMIC DNA]</scope>
    <source>
        <strain evidence="3 4">DSM 44693</strain>
    </source>
</reference>
<dbReference type="Gene3D" id="3.90.550.10">
    <property type="entry name" value="Spore Coat Polysaccharide Biosynthesis Protein SpsA, Chain A"/>
    <property type="match status" value="1"/>
</dbReference>
<dbReference type="InterPro" id="IPR025877">
    <property type="entry name" value="MobA-like_NTP_Trfase"/>
</dbReference>
<evidence type="ECO:0000313" key="4">
    <source>
        <dbReference type="Proteomes" id="UP001206895"/>
    </source>
</evidence>
<feature type="compositionally biased region" description="Basic and acidic residues" evidence="1">
    <location>
        <begin position="20"/>
        <end position="35"/>
    </location>
</feature>
<feature type="compositionally biased region" description="Low complexity" evidence="1">
    <location>
        <begin position="38"/>
        <end position="47"/>
    </location>
</feature>
<gene>
    <name evidence="3" type="ORF">LX13_002303</name>
</gene>
<organism evidence="3 4">
    <name type="scientific">Williamsia maris</name>
    <dbReference type="NCBI Taxonomy" id="72806"/>
    <lineage>
        <taxon>Bacteria</taxon>
        <taxon>Bacillati</taxon>
        <taxon>Actinomycetota</taxon>
        <taxon>Actinomycetes</taxon>
        <taxon>Mycobacteriales</taxon>
        <taxon>Nocardiaceae</taxon>
        <taxon>Williamsia</taxon>
    </lineage>
</organism>
<keyword evidence="4" id="KW-1185">Reference proteome</keyword>
<dbReference type="PANTHER" id="PTHR43777">
    <property type="entry name" value="MOLYBDENUM COFACTOR CYTIDYLYLTRANSFERASE"/>
    <property type="match status" value="1"/>
</dbReference>
<evidence type="ECO:0000313" key="3">
    <source>
        <dbReference type="EMBL" id="MCP2176484.1"/>
    </source>
</evidence>
<dbReference type="PANTHER" id="PTHR43777:SF1">
    <property type="entry name" value="MOLYBDENUM COFACTOR CYTIDYLYLTRANSFERASE"/>
    <property type="match status" value="1"/>
</dbReference>
<dbReference type="SUPFAM" id="SSF53448">
    <property type="entry name" value="Nucleotide-diphospho-sugar transferases"/>
    <property type="match status" value="1"/>
</dbReference>
<dbReference type="InterPro" id="IPR029044">
    <property type="entry name" value="Nucleotide-diphossugar_trans"/>
</dbReference>
<sequence length="231" mass="23856">MCTDRDLGSKIYRVDHQAVLTGDERLPHGRPRPDGSESESVPTTPSEGPHDAGKVVGVVLAAGAGTRYGMPKVLAEQGEWLRSAVTALADGGCDEVVVTLGAAVVDVPAPARALVVPGWADGLSESVRSGLIEARRAGCTGVALLVVDVPDTNAAVVRRVLEVAGARRSVLVRAVFGGRPGHPVYLGADHLAGVLTTIAGDRGAGAYTDQRPDVVSVECSDLASGRDRGRR</sequence>
<dbReference type="Proteomes" id="UP001206895">
    <property type="component" value="Unassembled WGS sequence"/>
</dbReference>
<feature type="domain" description="MobA-like NTP transferase" evidence="2">
    <location>
        <begin position="57"/>
        <end position="210"/>
    </location>
</feature>
<evidence type="ECO:0000256" key="1">
    <source>
        <dbReference type="SAM" id="MobiDB-lite"/>
    </source>
</evidence>
<proteinExistence type="predicted"/>
<dbReference type="Pfam" id="PF12804">
    <property type="entry name" value="NTP_transf_3"/>
    <property type="match status" value="1"/>
</dbReference>
<comment type="caution">
    <text evidence="3">The sequence shown here is derived from an EMBL/GenBank/DDBJ whole genome shotgun (WGS) entry which is preliminary data.</text>
</comment>
<name>A0ABT1HE92_9NOCA</name>
<feature type="region of interest" description="Disordered" evidence="1">
    <location>
        <begin position="20"/>
        <end position="53"/>
    </location>
</feature>
<evidence type="ECO:0000259" key="2">
    <source>
        <dbReference type="Pfam" id="PF12804"/>
    </source>
</evidence>
<dbReference type="EMBL" id="JAMTCJ010000002">
    <property type="protein sequence ID" value="MCP2176484.1"/>
    <property type="molecule type" value="Genomic_DNA"/>
</dbReference>